<dbReference type="EMBL" id="CM002928">
    <property type="protein sequence ID" value="KGN45303.1"/>
    <property type="molecule type" value="Genomic_DNA"/>
</dbReference>
<feature type="compositionally biased region" description="Acidic residues" evidence="3">
    <location>
        <begin position="176"/>
        <end position="185"/>
    </location>
</feature>
<keyword evidence="6" id="KW-1185">Reference proteome</keyword>
<name>A0A0A0K728_CUCSA</name>
<dbReference type="OrthoDB" id="663550at2759"/>
<dbReference type="SUPFAM" id="SSF158639">
    <property type="entry name" value="ENT-like"/>
    <property type="match status" value="1"/>
</dbReference>
<dbReference type="InterPro" id="IPR036142">
    <property type="entry name" value="ENT_dom-like_sf"/>
</dbReference>
<comment type="subcellular location">
    <subcellularLocation>
        <location evidence="1">Nucleus</location>
    </subcellularLocation>
</comment>
<evidence type="ECO:0000256" key="1">
    <source>
        <dbReference type="ARBA" id="ARBA00004123"/>
    </source>
</evidence>
<feature type="region of interest" description="Disordered" evidence="3">
    <location>
        <begin position="165"/>
        <end position="185"/>
    </location>
</feature>
<reference evidence="5 6" key="2">
    <citation type="journal article" date="2009" name="PLoS ONE">
        <title>An integrated genetic and cytogenetic map of the cucumber genome.</title>
        <authorList>
            <person name="Ren Y."/>
            <person name="Zhang Z."/>
            <person name="Liu J."/>
            <person name="Staub J.E."/>
            <person name="Han Y."/>
            <person name="Cheng Z."/>
            <person name="Li X."/>
            <person name="Lu J."/>
            <person name="Miao H."/>
            <person name="Kang H."/>
            <person name="Xie B."/>
            <person name="Gu X."/>
            <person name="Wang X."/>
            <person name="Du Y."/>
            <person name="Jin W."/>
            <person name="Huang S."/>
        </authorList>
    </citation>
    <scope>NUCLEOTIDE SEQUENCE [LARGE SCALE GENOMIC DNA]</scope>
    <source>
        <strain evidence="6">cv. 9930</strain>
    </source>
</reference>
<organism evidence="5 6">
    <name type="scientific">Cucumis sativus</name>
    <name type="common">Cucumber</name>
    <dbReference type="NCBI Taxonomy" id="3659"/>
    <lineage>
        <taxon>Eukaryota</taxon>
        <taxon>Viridiplantae</taxon>
        <taxon>Streptophyta</taxon>
        <taxon>Embryophyta</taxon>
        <taxon>Tracheophyta</taxon>
        <taxon>Spermatophyta</taxon>
        <taxon>Magnoliopsida</taxon>
        <taxon>eudicotyledons</taxon>
        <taxon>Gunneridae</taxon>
        <taxon>Pentapetalae</taxon>
        <taxon>rosids</taxon>
        <taxon>fabids</taxon>
        <taxon>Cucurbitales</taxon>
        <taxon>Cucurbitaceae</taxon>
        <taxon>Benincaseae</taxon>
        <taxon>Cucumis</taxon>
    </lineage>
</organism>
<evidence type="ECO:0000313" key="6">
    <source>
        <dbReference type="Proteomes" id="UP000029981"/>
    </source>
</evidence>
<sequence>MSIGQSNLRMRQAGHDGKWFLLQKPIEDSGLCRNRQAEPNMVRNKDQQLVMTLPSGTRKRPLPSQSINQSLSSVQRRKVTEKDARCLPSSTHKLNKSIFPTDSTNVITRKAGLRDCKVISRTSTHIHTHSCASSVGSNYFTNDYFKAPFVSMACGGKKVEDTDYYSDAESSTGREQEEEEDSCSDEEVLAKFHRSELSVFRSFIRALYASGPLLSWEDEGEVSNIRALLHVSNDEYLLELKNLISTNKNISV</sequence>
<reference evidence="5 6" key="1">
    <citation type="journal article" date="2009" name="Nat. Genet.">
        <title>The genome of the cucumber, Cucumis sativus L.</title>
        <authorList>
            <person name="Huang S."/>
            <person name="Li R."/>
            <person name="Zhang Z."/>
            <person name="Li L."/>
            <person name="Gu X."/>
            <person name="Fan W."/>
            <person name="Lucas W.J."/>
            <person name="Wang X."/>
            <person name="Xie B."/>
            <person name="Ni P."/>
            <person name="Ren Y."/>
            <person name="Zhu H."/>
            <person name="Li J."/>
            <person name="Lin K."/>
            <person name="Jin W."/>
            <person name="Fei Z."/>
            <person name="Li G."/>
            <person name="Staub J."/>
            <person name="Kilian A."/>
            <person name="van der Vossen E.A."/>
            <person name="Wu Y."/>
            <person name="Guo J."/>
            <person name="He J."/>
            <person name="Jia Z."/>
            <person name="Ren Y."/>
            <person name="Tian G."/>
            <person name="Lu Y."/>
            <person name="Ruan J."/>
            <person name="Qian W."/>
            <person name="Wang M."/>
            <person name="Huang Q."/>
            <person name="Li B."/>
            <person name="Xuan Z."/>
            <person name="Cao J."/>
            <person name="Asan"/>
            <person name="Wu Z."/>
            <person name="Zhang J."/>
            <person name="Cai Q."/>
            <person name="Bai Y."/>
            <person name="Zhao B."/>
            <person name="Han Y."/>
            <person name="Li Y."/>
            <person name="Li X."/>
            <person name="Wang S."/>
            <person name="Shi Q."/>
            <person name="Liu S."/>
            <person name="Cho W.K."/>
            <person name="Kim J.Y."/>
            <person name="Xu Y."/>
            <person name="Heller-Uszynska K."/>
            <person name="Miao H."/>
            <person name="Cheng Z."/>
            <person name="Zhang S."/>
            <person name="Wu J."/>
            <person name="Yang Y."/>
            <person name="Kang H."/>
            <person name="Li M."/>
            <person name="Liang H."/>
            <person name="Ren X."/>
            <person name="Shi Z."/>
            <person name="Wen M."/>
            <person name="Jian M."/>
            <person name="Yang H."/>
            <person name="Zhang G."/>
            <person name="Yang Z."/>
            <person name="Chen R."/>
            <person name="Liu S."/>
            <person name="Li J."/>
            <person name="Ma L."/>
            <person name="Liu H."/>
            <person name="Zhou Y."/>
            <person name="Zhao J."/>
            <person name="Fang X."/>
            <person name="Li G."/>
            <person name="Fang L."/>
            <person name="Li Y."/>
            <person name="Liu D."/>
            <person name="Zheng H."/>
            <person name="Zhang Y."/>
            <person name="Qin N."/>
            <person name="Li Z."/>
            <person name="Yang G."/>
            <person name="Yang S."/>
            <person name="Bolund L."/>
            <person name="Kristiansen K."/>
            <person name="Zheng H."/>
            <person name="Li S."/>
            <person name="Zhang X."/>
            <person name="Yang H."/>
            <person name="Wang J."/>
            <person name="Sun R."/>
            <person name="Zhang B."/>
            <person name="Jiang S."/>
            <person name="Wang J."/>
            <person name="Du Y."/>
            <person name="Li S."/>
        </authorList>
    </citation>
    <scope>NUCLEOTIDE SEQUENCE [LARGE SCALE GENOMIC DNA]</scope>
    <source>
        <strain evidence="6">cv. 9930</strain>
    </source>
</reference>
<dbReference type="AlphaFoldDB" id="A0A0A0K728"/>
<dbReference type="eggNOG" id="KOG4675">
    <property type="taxonomic scope" value="Eukaryota"/>
</dbReference>
<reference evidence="5 6" key="3">
    <citation type="journal article" date="2010" name="BMC Genomics">
        <title>Transcriptome sequencing and comparative analysis of cucumber flowers with different sex types.</title>
        <authorList>
            <person name="Guo S."/>
            <person name="Zheng Y."/>
            <person name="Joung J.G."/>
            <person name="Liu S."/>
            <person name="Zhang Z."/>
            <person name="Crasta O.R."/>
            <person name="Sobral B.W."/>
            <person name="Xu Y."/>
            <person name="Huang S."/>
            <person name="Fei Z."/>
        </authorList>
    </citation>
    <scope>NUCLEOTIDE SEQUENCE [LARGE SCALE GENOMIC DNA]</scope>
    <source>
        <strain evidence="6">cv. 9930</strain>
    </source>
</reference>
<gene>
    <name evidence="5" type="ORF">Csa_7G433320</name>
</gene>
<evidence type="ECO:0000256" key="2">
    <source>
        <dbReference type="ARBA" id="ARBA00023242"/>
    </source>
</evidence>
<protein>
    <recommendedName>
        <fullName evidence="4">ENT domain-containing protein</fullName>
    </recommendedName>
</protein>
<proteinExistence type="predicted"/>
<keyword evidence="2" id="KW-0539">Nucleus</keyword>
<reference evidence="5 6" key="4">
    <citation type="journal article" date="2011" name="BMC Genomics">
        <title>RNA-Seq improves annotation of protein-coding genes in the cucumber genome.</title>
        <authorList>
            <person name="Li Z."/>
            <person name="Zhang Z."/>
            <person name="Yan P."/>
            <person name="Huang S."/>
            <person name="Fei Z."/>
            <person name="Lin K."/>
        </authorList>
    </citation>
    <scope>NUCLEOTIDE SEQUENCE [LARGE SCALE GENOMIC DNA]</scope>
    <source>
        <strain evidence="6">cv. 9930</strain>
    </source>
</reference>
<feature type="domain" description="ENT" evidence="4">
    <location>
        <begin position="188"/>
        <end position="252"/>
    </location>
</feature>
<accession>A0A0A0K728</accession>
<dbReference type="Gramene" id="KGN45303">
    <property type="protein sequence ID" value="KGN45303"/>
    <property type="gene ID" value="Csa_7G433320"/>
</dbReference>
<evidence type="ECO:0000259" key="4">
    <source>
        <dbReference type="PROSITE" id="PS51138"/>
    </source>
</evidence>
<feature type="compositionally biased region" description="Polar residues" evidence="3">
    <location>
        <begin position="63"/>
        <end position="74"/>
    </location>
</feature>
<dbReference type="Gene3D" id="1.10.1240.40">
    <property type="entry name" value="ENT domain"/>
    <property type="match status" value="1"/>
</dbReference>
<dbReference type="KEGG" id="csv:101221277"/>
<feature type="region of interest" description="Disordered" evidence="3">
    <location>
        <begin position="55"/>
        <end position="83"/>
    </location>
</feature>
<dbReference type="STRING" id="3659.A0A0A0K728"/>
<dbReference type="SMART" id="SM01191">
    <property type="entry name" value="ENT"/>
    <property type="match status" value="1"/>
</dbReference>
<evidence type="ECO:0000256" key="3">
    <source>
        <dbReference type="SAM" id="MobiDB-lite"/>
    </source>
</evidence>
<dbReference type="InterPro" id="IPR005491">
    <property type="entry name" value="ENT_dom"/>
</dbReference>
<dbReference type="Proteomes" id="UP000029981">
    <property type="component" value="Chromosome 7"/>
</dbReference>
<evidence type="ECO:0000313" key="5">
    <source>
        <dbReference type="EMBL" id="KGN45303.1"/>
    </source>
</evidence>
<dbReference type="GO" id="GO:0005634">
    <property type="term" value="C:nucleus"/>
    <property type="evidence" value="ECO:0007669"/>
    <property type="project" value="UniProtKB-SubCell"/>
</dbReference>
<dbReference type="PROSITE" id="PS51138">
    <property type="entry name" value="ENT"/>
    <property type="match status" value="1"/>
</dbReference>